<feature type="compositionally biased region" description="Pro residues" evidence="1">
    <location>
        <begin position="70"/>
        <end position="86"/>
    </location>
</feature>
<dbReference type="PANTHER" id="PTHR47026">
    <property type="entry name" value="PIGMENTOSA GTPASE REGULATOR-LIKE PROTEIN, PUTATIVE-RELATED"/>
    <property type="match status" value="1"/>
</dbReference>
<accession>A0ABN9PGU0</accession>
<proteinExistence type="predicted"/>
<feature type="compositionally biased region" description="Basic and acidic residues" evidence="1">
    <location>
        <begin position="87"/>
        <end position="96"/>
    </location>
</feature>
<organism evidence="2 3">
    <name type="scientific">Prorocentrum cordatum</name>
    <dbReference type="NCBI Taxonomy" id="2364126"/>
    <lineage>
        <taxon>Eukaryota</taxon>
        <taxon>Sar</taxon>
        <taxon>Alveolata</taxon>
        <taxon>Dinophyceae</taxon>
        <taxon>Prorocentrales</taxon>
        <taxon>Prorocentraceae</taxon>
        <taxon>Prorocentrum</taxon>
    </lineage>
</organism>
<protein>
    <submittedName>
        <fullName evidence="2">Uncharacterized protein</fullName>
    </submittedName>
</protein>
<feature type="region of interest" description="Disordered" evidence="1">
    <location>
        <begin position="38"/>
        <end position="97"/>
    </location>
</feature>
<sequence length="305" mass="35392">LWNQSRSVATDLERRSVATDCKRQRHWCPPFLDPAQFFERRPAEATPAAAPGGPGPSKNHTPILDARCPCRPPCPPASVDAAPPPGEESRRREELRSQQLAERLGVEEAHMTELQEFNEIWDRKAAEFEAHAATLQNTLAARHQAEHQEHLERLRRETEPRTPRWSKDLLNLRRIQEILAKQKKYAEAEKTKLQADRVESEEHRMWKVKREAKIESLEKQFLHKQQLEMGGLLKRIQSGREEQKQARKGELERLLQRYQNVKSQLESQQKIIQQRVERFPLTSGPQRPESRPESRSGRGGGLKQF</sequence>
<name>A0ABN9PGU0_9DINO</name>
<feature type="region of interest" description="Disordered" evidence="1">
    <location>
        <begin position="1"/>
        <end position="21"/>
    </location>
</feature>
<comment type="caution">
    <text evidence="2">The sequence shown here is derived from an EMBL/GenBank/DDBJ whole genome shotgun (WGS) entry which is preliminary data.</text>
</comment>
<dbReference type="EMBL" id="CAUYUJ010000558">
    <property type="protein sequence ID" value="CAK0791279.1"/>
    <property type="molecule type" value="Genomic_DNA"/>
</dbReference>
<evidence type="ECO:0000313" key="2">
    <source>
        <dbReference type="EMBL" id="CAK0791279.1"/>
    </source>
</evidence>
<gene>
    <name evidence="2" type="ORF">PCOR1329_LOCUS2223</name>
</gene>
<evidence type="ECO:0000313" key="3">
    <source>
        <dbReference type="Proteomes" id="UP001189429"/>
    </source>
</evidence>
<feature type="compositionally biased region" description="Basic and acidic residues" evidence="1">
    <location>
        <begin position="11"/>
        <end position="21"/>
    </location>
</feature>
<reference evidence="2" key="1">
    <citation type="submission" date="2023-10" db="EMBL/GenBank/DDBJ databases">
        <authorList>
            <person name="Chen Y."/>
            <person name="Shah S."/>
            <person name="Dougan E. K."/>
            <person name="Thang M."/>
            <person name="Chan C."/>
        </authorList>
    </citation>
    <scope>NUCLEOTIDE SEQUENCE [LARGE SCALE GENOMIC DNA]</scope>
</reference>
<feature type="region of interest" description="Disordered" evidence="1">
    <location>
        <begin position="274"/>
        <end position="305"/>
    </location>
</feature>
<dbReference type="PANTHER" id="PTHR47026:SF2">
    <property type="entry name" value="FLAGELLAR ASSOCIATED PROTEIN"/>
    <property type="match status" value="1"/>
</dbReference>
<keyword evidence="3" id="KW-1185">Reference proteome</keyword>
<evidence type="ECO:0000256" key="1">
    <source>
        <dbReference type="SAM" id="MobiDB-lite"/>
    </source>
</evidence>
<dbReference type="Proteomes" id="UP001189429">
    <property type="component" value="Unassembled WGS sequence"/>
</dbReference>
<feature type="non-terminal residue" evidence="2">
    <location>
        <position position="1"/>
    </location>
</feature>